<dbReference type="PANTHER" id="PTHR42711:SF5">
    <property type="entry name" value="ABC TRANSPORTER ATP-BINDING PROTEIN NATA"/>
    <property type="match status" value="1"/>
</dbReference>
<dbReference type="SUPFAM" id="SSF52540">
    <property type="entry name" value="P-loop containing nucleoside triphosphate hydrolases"/>
    <property type="match status" value="1"/>
</dbReference>
<feature type="domain" description="ABC transporter" evidence="5">
    <location>
        <begin position="7"/>
        <end position="232"/>
    </location>
</feature>
<evidence type="ECO:0000256" key="4">
    <source>
        <dbReference type="ARBA" id="ARBA00022840"/>
    </source>
</evidence>
<keyword evidence="4 6" id="KW-0067">ATP-binding</keyword>
<protein>
    <submittedName>
        <fullName evidence="6">ABC transporter ATP-binding protein</fullName>
    </submittedName>
</protein>
<keyword evidence="2" id="KW-0813">Transport</keyword>
<sequence length="312" mass="34607">MAPQEILRFEKISKSFGSKRALDSVSFSVMEGEILGILGPNGAGKSTMMKIAAGTLEPEGGSIFLGGREMWMDYNARRKIAMVPQEHSFFGELTVLDNLIYFASQVGAAREKVAKYAAEFSLGPFLGKRAEELSGGYKRMLNICISLIQEPQIIFLDEPSVALDPVIRSELWEKIIELQKEGKTICISTHYMEEAQALCDRVCLINDGKIVALDTPDNLIKKFTISQIGTLTLKNPASAPLLCELAKQMHDTDISLNGTSVILRYRKKNPQLHEKAQLCLRTMGAEIIKSRLREADLEQAFINLTGHDLKGN</sequence>
<comment type="caution">
    <text evidence="6">The sequence shown here is derived from an EMBL/GenBank/DDBJ whole genome shotgun (WGS) entry which is preliminary data.</text>
</comment>
<evidence type="ECO:0000259" key="5">
    <source>
        <dbReference type="PROSITE" id="PS50893"/>
    </source>
</evidence>
<dbReference type="Proteomes" id="UP000565078">
    <property type="component" value="Unassembled WGS sequence"/>
</dbReference>
<organism evidence="6 7">
    <name type="scientific">Candidatus Iainarchaeum sp</name>
    <dbReference type="NCBI Taxonomy" id="3101447"/>
    <lineage>
        <taxon>Archaea</taxon>
        <taxon>Candidatus Iainarchaeota</taxon>
        <taxon>Candidatus Iainarchaeia</taxon>
        <taxon>Candidatus Iainarchaeales</taxon>
        <taxon>Candidatus Iainarchaeaceae</taxon>
        <taxon>Candidatus Iainarchaeum</taxon>
    </lineage>
</organism>
<keyword evidence="3" id="KW-0547">Nucleotide-binding</keyword>
<dbReference type="GO" id="GO:0005524">
    <property type="term" value="F:ATP binding"/>
    <property type="evidence" value="ECO:0007669"/>
    <property type="project" value="UniProtKB-KW"/>
</dbReference>
<dbReference type="GO" id="GO:0016887">
    <property type="term" value="F:ATP hydrolysis activity"/>
    <property type="evidence" value="ECO:0007669"/>
    <property type="project" value="InterPro"/>
</dbReference>
<dbReference type="InterPro" id="IPR027417">
    <property type="entry name" value="P-loop_NTPase"/>
</dbReference>
<dbReference type="AlphaFoldDB" id="A0A7J4IX33"/>
<dbReference type="SMART" id="SM00382">
    <property type="entry name" value="AAA"/>
    <property type="match status" value="1"/>
</dbReference>
<dbReference type="Pfam" id="PF00005">
    <property type="entry name" value="ABC_tran"/>
    <property type="match status" value="1"/>
</dbReference>
<evidence type="ECO:0000256" key="2">
    <source>
        <dbReference type="ARBA" id="ARBA00022448"/>
    </source>
</evidence>
<evidence type="ECO:0000313" key="6">
    <source>
        <dbReference type="EMBL" id="HIH10032.1"/>
    </source>
</evidence>
<gene>
    <name evidence="6" type="ORF">HA254_05190</name>
</gene>
<dbReference type="CDD" id="cd03230">
    <property type="entry name" value="ABC_DR_subfamily_A"/>
    <property type="match status" value="1"/>
</dbReference>
<dbReference type="EMBL" id="DUGC01000080">
    <property type="protein sequence ID" value="HIH10032.1"/>
    <property type="molecule type" value="Genomic_DNA"/>
</dbReference>
<dbReference type="InterPro" id="IPR003593">
    <property type="entry name" value="AAA+_ATPase"/>
</dbReference>
<comment type="similarity">
    <text evidence="1">Belongs to the ABC transporter superfamily.</text>
</comment>
<dbReference type="PROSITE" id="PS50893">
    <property type="entry name" value="ABC_TRANSPORTER_2"/>
    <property type="match status" value="1"/>
</dbReference>
<reference evidence="7" key="1">
    <citation type="journal article" date="2020" name="bioRxiv">
        <title>A rank-normalized archaeal taxonomy based on genome phylogeny resolves widespread incomplete and uneven classifications.</title>
        <authorList>
            <person name="Rinke C."/>
            <person name="Chuvochina M."/>
            <person name="Mussig A.J."/>
            <person name="Chaumeil P.-A."/>
            <person name="Waite D.W."/>
            <person name="Whitman W.B."/>
            <person name="Parks D.H."/>
            <person name="Hugenholtz P."/>
        </authorList>
    </citation>
    <scope>NUCLEOTIDE SEQUENCE [LARGE SCALE GENOMIC DNA]</scope>
</reference>
<evidence type="ECO:0000256" key="3">
    <source>
        <dbReference type="ARBA" id="ARBA00022741"/>
    </source>
</evidence>
<proteinExistence type="inferred from homology"/>
<dbReference type="InterPro" id="IPR003439">
    <property type="entry name" value="ABC_transporter-like_ATP-bd"/>
</dbReference>
<evidence type="ECO:0000313" key="7">
    <source>
        <dbReference type="Proteomes" id="UP000565078"/>
    </source>
</evidence>
<dbReference type="Gene3D" id="3.40.50.300">
    <property type="entry name" value="P-loop containing nucleotide triphosphate hydrolases"/>
    <property type="match status" value="1"/>
</dbReference>
<dbReference type="PANTHER" id="PTHR42711">
    <property type="entry name" value="ABC TRANSPORTER ATP-BINDING PROTEIN"/>
    <property type="match status" value="1"/>
</dbReference>
<dbReference type="InterPro" id="IPR050763">
    <property type="entry name" value="ABC_transporter_ATP-binding"/>
</dbReference>
<evidence type="ECO:0000256" key="1">
    <source>
        <dbReference type="ARBA" id="ARBA00005417"/>
    </source>
</evidence>
<accession>A0A7J4IX33</accession>
<name>A0A7J4IX33_9ARCH</name>